<organism evidence="3 4">
    <name type="scientific">Tetradesmus obliquus</name>
    <name type="common">Green alga</name>
    <name type="synonym">Acutodesmus obliquus</name>
    <dbReference type="NCBI Taxonomy" id="3088"/>
    <lineage>
        <taxon>Eukaryota</taxon>
        <taxon>Viridiplantae</taxon>
        <taxon>Chlorophyta</taxon>
        <taxon>core chlorophytes</taxon>
        <taxon>Chlorophyceae</taxon>
        <taxon>CS clade</taxon>
        <taxon>Sphaeropleales</taxon>
        <taxon>Scenedesmaceae</taxon>
        <taxon>Tetradesmus</taxon>
    </lineage>
</organism>
<feature type="region of interest" description="Disordered" evidence="1">
    <location>
        <begin position="242"/>
        <end position="273"/>
    </location>
</feature>
<evidence type="ECO:0000313" key="3">
    <source>
        <dbReference type="EMBL" id="SZX75401.1"/>
    </source>
</evidence>
<proteinExistence type="predicted"/>
<dbReference type="Pfam" id="PF03067">
    <property type="entry name" value="LPMO_10"/>
    <property type="match status" value="1"/>
</dbReference>
<reference evidence="3 4" key="1">
    <citation type="submission" date="2016-10" db="EMBL/GenBank/DDBJ databases">
        <authorList>
            <person name="Cai Z."/>
        </authorList>
    </citation>
    <scope>NUCLEOTIDE SEQUENCE [LARGE SCALE GENOMIC DNA]</scope>
</reference>
<keyword evidence="4" id="KW-1185">Reference proteome</keyword>
<sequence>MIHPVSRNFLAYLQGLEWCPHCLNAGGSSVVSNGGQLAWPAESRGYCGDRAGEQKWDVPGALQAVYTPGQVINVDHLVTENHLGRIDMQLCDVTAKPGDNKCITLKRADGKSSSWYLPFIASWSGGNRGSEKPIYSDGSFGMYTMPDVTQEEGCTGQYICSGYKGLVAYRTQWQLPTQLPCRRCKLMWTYLTAHNCWPPCNPANADEVTCGNKQDFLTCGAPNAQYPESFWNCADVRIKNTGNTSDDSDDDYQIPADTPAIQQPDDSSTQAPARRDLPAWEAKISVSNAPFGAPRVVKMHSGGWRMTEMAPRIRKEAARQMPEETPDEEPTGHADVEDATVEQPELGRRMLLH</sequence>
<dbReference type="EMBL" id="FNXT01001231">
    <property type="protein sequence ID" value="SZX75401.1"/>
    <property type="molecule type" value="Genomic_DNA"/>
</dbReference>
<dbReference type="InterPro" id="IPR004302">
    <property type="entry name" value="Cellulose/chitin-bd_N"/>
</dbReference>
<feature type="region of interest" description="Disordered" evidence="1">
    <location>
        <begin position="315"/>
        <end position="353"/>
    </location>
</feature>
<dbReference type="AlphaFoldDB" id="A0A383WD93"/>
<dbReference type="Proteomes" id="UP000256970">
    <property type="component" value="Unassembled WGS sequence"/>
</dbReference>
<accession>A0A383WD93</accession>
<feature type="domain" description="Chitin-binding type-4" evidence="2">
    <location>
        <begin position="1"/>
        <end position="236"/>
    </location>
</feature>
<dbReference type="STRING" id="3088.A0A383WD93"/>
<evidence type="ECO:0000259" key="2">
    <source>
        <dbReference type="Pfam" id="PF03067"/>
    </source>
</evidence>
<evidence type="ECO:0000256" key="1">
    <source>
        <dbReference type="SAM" id="MobiDB-lite"/>
    </source>
</evidence>
<evidence type="ECO:0000313" key="4">
    <source>
        <dbReference type="Proteomes" id="UP000256970"/>
    </source>
</evidence>
<name>A0A383WD93_TETOB</name>
<protein>
    <recommendedName>
        <fullName evidence="2">Chitin-binding type-4 domain-containing protein</fullName>
    </recommendedName>
</protein>
<feature type="compositionally biased region" description="Polar residues" evidence="1">
    <location>
        <begin position="260"/>
        <end position="271"/>
    </location>
</feature>
<gene>
    <name evidence="3" type="ORF">BQ4739_LOCUS15672</name>
</gene>